<reference evidence="2" key="2">
    <citation type="submission" date="2025-08" db="UniProtKB">
        <authorList>
            <consortium name="RefSeq"/>
        </authorList>
    </citation>
    <scope>IDENTIFICATION</scope>
    <source>
        <strain evidence="2">S238N-H82</strain>
        <tissue evidence="2">Testes</tissue>
    </source>
</reference>
<dbReference type="AlphaFoldDB" id="A0A9J7LLI4"/>
<organism evidence="1 2">
    <name type="scientific">Branchiostoma floridae</name>
    <name type="common">Florida lancelet</name>
    <name type="synonym">Amphioxus</name>
    <dbReference type="NCBI Taxonomy" id="7739"/>
    <lineage>
        <taxon>Eukaryota</taxon>
        <taxon>Metazoa</taxon>
        <taxon>Chordata</taxon>
        <taxon>Cephalochordata</taxon>
        <taxon>Leptocardii</taxon>
        <taxon>Amphioxiformes</taxon>
        <taxon>Branchiostomatidae</taxon>
        <taxon>Branchiostoma</taxon>
    </lineage>
</organism>
<dbReference type="RefSeq" id="XP_035683955.1">
    <property type="nucleotide sequence ID" value="XM_035828062.1"/>
</dbReference>
<keyword evidence="1" id="KW-1185">Reference proteome</keyword>
<protein>
    <submittedName>
        <fullName evidence="2">Uncharacterized protein LOC118420960</fullName>
    </submittedName>
</protein>
<sequence>MASPRQTWVIKKTIRRERLKETTKKAWSTGCTHVLDRATLLTTTGHSRSRPKTASQKVDEPKKCPVILTRPVTAHAQKERATAWQLLLPTDFTRSVSIGIYEDLKDRVKEDRFPC</sequence>
<dbReference type="Proteomes" id="UP000001554">
    <property type="component" value="Chromosome 8"/>
</dbReference>
<proteinExistence type="predicted"/>
<name>A0A9J7LLI4_BRAFL</name>
<gene>
    <name evidence="2" type="primary">LOC118420960</name>
</gene>
<dbReference type="GeneID" id="118420960"/>
<evidence type="ECO:0000313" key="1">
    <source>
        <dbReference type="Proteomes" id="UP000001554"/>
    </source>
</evidence>
<evidence type="ECO:0000313" key="2">
    <source>
        <dbReference type="RefSeq" id="XP_035683955.1"/>
    </source>
</evidence>
<accession>A0A9J7LLI4</accession>
<dbReference type="KEGG" id="bfo:118420960"/>
<reference evidence="1" key="1">
    <citation type="journal article" date="2020" name="Nat. Ecol. Evol.">
        <title>Deeply conserved synteny resolves early events in vertebrate evolution.</title>
        <authorList>
            <person name="Simakov O."/>
            <person name="Marletaz F."/>
            <person name="Yue J.X."/>
            <person name="O'Connell B."/>
            <person name="Jenkins J."/>
            <person name="Brandt A."/>
            <person name="Calef R."/>
            <person name="Tung C.H."/>
            <person name="Huang T.K."/>
            <person name="Schmutz J."/>
            <person name="Satoh N."/>
            <person name="Yu J.K."/>
            <person name="Putnam N.H."/>
            <person name="Green R.E."/>
            <person name="Rokhsar D.S."/>
        </authorList>
    </citation>
    <scope>NUCLEOTIDE SEQUENCE [LARGE SCALE GENOMIC DNA]</scope>
    <source>
        <strain evidence="1">S238N-H82</strain>
    </source>
</reference>